<organism evidence="2 3">
    <name type="scientific">Stenotrophobium rhamnosiphilum</name>
    <dbReference type="NCBI Taxonomy" id="2029166"/>
    <lineage>
        <taxon>Bacteria</taxon>
        <taxon>Pseudomonadati</taxon>
        <taxon>Pseudomonadota</taxon>
        <taxon>Gammaproteobacteria</taxon>
        <taxon>Nevskiales</taxon>
        <taxon>Nevskiaceae</taxon>
        <taxon>Stenotrophobium</taxon>
    </lineage>
</organism>
<dbReference type="GO" id="GO:0006450">
    <property type="term" value="P:regulation of translational fidelity"/>
    <property type="evidence" value="ECO:0007669"/>
    <property type="project" value="InterPro"/>
</dbReference>
<keyword evidence="1" id="KW-0067">ATP-binding</keyword>
<evidence type="ECO:0000313" key="2">
    <source>
        <dbReference type="EMBL" id="PTU30630.1"/>
    </source>
</evidence>
<comment type="catalytic activity">
    <reaction evidence="1">
        <text>L-glutamyl-tRNA(Gln) + L-glutamine + ATP + H2O = L-glutaminyl-tRNA(Gln) + L-glutamate + ADP + phosphate + H(+)</text>
        <dbReference type="Rhea" id="RHEA:17521"/>
        <dbReference type="Rhea" id="RHEA-COMP:9681"/>
        <dbReference type="Rhea" id="RHEA-COMP:9684"/>
        <dbReference type="ChEBI" id="CHEBI:15377"/>
        <dbReference type="ChEBI" id="CHEBI:15378"/>
        <dbReference type="ChEBI" id="CHEBI:29985"/>
        <dbReference type="ChEBI" id="CHEBI:30616"/>
        <dbReference type="ChEBI" id="CHEBI:43474"/>
        <dbReference type="ChEBI" id="CHEBI:58359"/>
        <dbReference type="ChEBI" id="CHEBI:78520"/>
        <dbReference type="ChEBI" id="CHEBI:78521"/>
        <dbReference type="ChEBI" id="CHEBI:456216"/>
    </reaction>
</comment>
<dbReference type="EC" id="6.3.5.-" evidence="1"/>
<name>A0A2T5MDH3_9GAMM</name>
<keyword evidence="3" id="KW-1185">Reference proteome</keyword>
<dbReference type="SUPFAM" id="SSF141000">
    <property type="entry name" value="Glu-tRNAGln amidotransferase C subunit"/>
    <property type="match status" value="1"/>
</dbReference>
<dbReference type="GO" id="GO:0006412">
    <property type="term" value="P:translation"/>
    <property type="evidence" value="ECO:0007669"/>
    <property type="project" value="UniProtKB-UniRule"/>
</dbReference>
<dbReference type="GO" id="GO:0016740">
    <property type="term" value="F:transferase activity"/>
    <property type="evidence" value="ECO:0007669"/>
    <property type="project" value="UniProtKB-KW"/>
</dbReference>
<dbReference type="GO" id="GO:0050566">
    <property type="term" value="F:asparaginyl-tRNA synthase (glutamine-hydrolyzing) activity"/>
    <property type="evidence" value="ECO:0007669"/>
    <property type="project" value="RHEA"/>
</dbReference>
<dbReference type="NCBIfam" id="TIGR00135">
    <property type="entry name" value="gatC"/>
    <property type="match status" value="1"/>
</dbReference>
<comment type="catalytic activity">
    <reaction evidence="1">
        <text>L-aspartyl-tRNA(Asn) + L-glutamine + ATP + H2O = L-asparaginyl-tRNA(Asn) + L-glutamate + ADP + phosphate + 2 H(+)</text>
        <dbReference type="Rhea" id="RHEA:14513"/>
        <dbReference type="Rhea" id="RHEA-COMP:9674"/>
        <dbReference type="Rhea" id="RHEA-COMP:9677"/>
        <dbReference type="ChEBI" id="CHEBI:15377"/>
        <dbReference type="ChEBI" id="CHEBI:15378"/>
        <dbReference type="ChEBI" id="CHEBI:29985"/>
        <dbReference type="ChEBI" id="CHEBI:30616"/>
        <dbReference type="ChEBI" id="CHEBI:43474"/>
        <dbReference type="ChEBI" id="CHEBI:58359"/>
        <dbReference type="ChEBI" id="CHEBI:78515"/>
        <dbReference type="ChEBI" id="CHEBI:78516"/>
        <dbReference type="ChEBI" id="CHEBI:456216"/>
    </reaction>
</comment>
<sequence>MSLSPDQVRQVAHLARLELKNEQVEHYATQLSNILGMVDRLTAVNTDGVPVMAHPLDMVQRLRPDVVTEVDQREAFQEHAPAVQDGLFLVPKVIE</sequence>
<dbReference type="GO" id="GO:0070681">
    <property type="term" value="P:glutaminyl-tRNAGln biosynthesis via transamidation"/>
    <property type="evidence" value="ECO:0007669"/>
    <property type="project" value="TreeGrafter"/>
</dbReference>
<dbReference type="InterPro" id="IPR003837">
    <property type="entry name" value="GatC"/>
</dbReference>
<dbReference type="HAMAP" id="MF_00122">
    <property type="entry name" value="GatC"/>
    <property type="match status" value="1"/>
</dbReference>
<dbReference type="Pfam" id="PF02686">
    <property type="entry name" value="GatC"/>
    <property type="match status" value="1"/>
</dbReference>
<protein>
    <recommendedName>
        <fullName evidence="1">Aspartyl/glutamyl-tRNA(Asn/Gln) amidotransferase subunit C</fullName>
        <shortName evidence="1">Asp/Glu-ADT subunit C</shortName>
        <ecNumber evidence="1">6.3.5.-</ecNumber>
    </recommendedName>
</protein>
<proteinExistence type="inferred from homology"/>
<comment type="subunit">
    <text evidence="1">Heterotrimer of A, B and C subunits.</text>
</comment>
<dbReference type="OrthoDB" id="9794326at2"/>
<evidence type="ECO:0000313" key="3">
    <source>
        <dbReference type="Proteomes" id="UP000244248"/>
    </source>
</evidence>
<comment type="caution">
    <text evidence="2">The sequence shown here is derived from an EMBL/GenBank/DDBJ whole genome shotgun (WGS) entry which is preliminary data.</text>
</comment>
<dbReference type="Proteomes" id="UP000244248">
    <property type="component" value="Unassembled WGS sequence"/>
</dbReference>
<evidence type="ECO:0000256" key="1">
    <source>
        <dbReference type="HAMAP-Rule" id="MF_00122"/>
    </source>
</evidence>
<comment type="function">
    <text evidence="1">Allows the formation of correctly charged Asn-tRNA(Asn) or Gln-tRNA(Gln) through the transamidation of misacylated Asp-tRNA(Asn) or Glu-tRNA(Gln) in organisms which lack either or both of asparaginyl-tRNA or glutaminyl-tRNA synthetases. The reaction takes place in the presence of glutamine and ATP through an activated phospho-Asp-tRNA(Asn) or phospho-Glu-tRNA(Gln).</text>
</comment>
<gene>
    <name evidence="1" type="primary">gatC</name>
    <name evidence="2" type="ORF">CJD38_14095</name>
</gene>
<dbReference type="RefSeq" id="WP_107941002.1">
    <property type="nucleotide sequence ID" value="NZ_QANS01000005.1"/>
</dbReference>
<dbReference type="GO" id="GO:0005524">
    <property type="term" value="F:ATP binding"/>
    <property type="evidence" value="ECO:0007669"/>
    <property type="project" value="UniProtKB-KW"/>
</dbReference>
<dbReference type="PANTHER" id="PTHR15004">
    <property type="entry name" value="GLUTAMYL-TRNA(GLN) AMIDOTRANSFERASE SUBUNIT C, MITOCHONDRIAL"/>
    <property type="match status" value="1"/>
</dbReference>
<accession>A0A2T5MDH3</accession>
<dbReference type="AlphaFoldDB" id="A0A2T5MDH3"/>
<reference evidence="2 3" key="1">
    <citation type="submission" date="2018-04" db="EMBL/GenBank/DDBJ databases">
        <title>Novel species isolated from glacier.</title>
        <authorList>
            <person name="Liu Q."/>
            <person name="Xin Y.-H."/>
        </authorList>
    </citation>
    <scope>NUCLEOTIDE SEQUENCE [LARGE SCALE GENOMIC DNA]</scope>
    <source>
        <strain evidence="2 3">GT1R17</strain>
    </source>
</reference>
<keyword evidence="2" id="KW-0808">Transferase</keyword>
<keyword evidence="1" id="KW-0436">Ligase</keyword>
<dbReference type="PANTHER" id="PTHR15004:SF0">
    <property type="entry name" value="GLUTAMYL-TRNA(GLN) AMIDOTRANSFERASE SUBUNIT C, MITOCHONDRIAL"/>
    <property type="match status" value="1"/>
</dbReference>
<dbReference type="Gene3D" id="1.10.20.60">
    <property type="entry name" value="Glu-tRNAGln amidotransferase C subunit, N-terminal domain"/>
    <property type="match status" value="1"/>
</dbReference>
<keyword evidence="1" id="KW-0648">Protein biosynthesis</keyword>
<dbReference type="GO" id="GO:0050567">
    <property type="term" value="F:glutaminyl-tRNA synthase (glutamine-hydrolyzing) activity"/>
    <property type="evidence" value="ECO:0007669"/>
    <property type="project" value="UniProtKB-UniRule"/>
</dbReference>
<dbReference type="EMBL" id="QANS01000005">
    <property type="protein sequence ID" value="PTU30630.1"/>
    <property type="molecule type" value="Genomic_DNA"/>
</dbReference>
<dbReference type="InterPro" id="IPR036113">
    <property type="entry name" value="Asp/Glu-ADT_sf_sub_c"/>
</dbReference>
<comment type="similarity">
    <text evidence="1">Belongs to the GatC family.</text>
</comment>
<keyword evidence="1" id="KW-0547">Nucleotide-binding</keyword>